<dbReference type="Proteomes" id="UP000193685">
    <property type="component" value="Unassembled WGS sequence"/>
</dbReference>
<dbReference type="Gene3D" id="3.40.30.10">
    <property type="entry name" value="Glutaredoxin"/>
    <property type="match status" value="1"/>
</dbReference>
<keyword evidence="2" id="KW-1185">Reference proteome</keyword>
<protein>
    <submittedName>
        <fullName evidence="1">Thioredoxin-like protein</fullName>
    </submittedName>
</protein>
<dbReference type="OMA" id="KEFMNIT"/>
<dbReference type="AlphaFoldDB" id="A0A1Y2EVZ9"/>
<dbReference type="EMBL" id="MCFI01000026">
    <property type="protein sequence ID" value="ORY75444.1"/>
    <property type="molecule type" value="Genomic_DNA"/>
</dbReference>
<dbReference type="SUPFAM" id="SSF52833">
    <property type="entry name" value="Thioredoxin-like"/>
    <property type="match status" value="1"/>
</dbReference>
<organism evidence="1 2">
    <name type="scientific">Protomyces lactucae-debilis</name>
    <dbReference type="NCBI Taxonomy" id="2754530"/>
    <lineage>
        <taxon>Eukaryota</taxon>
        <taxon>Fungi</taxon>
        <taxon>Dikarya</taxon>
        <taxon>Ascomycota</taxon>
        <taxon>Taphrinomycotina</taxon>
        <taxon>Taphrinomycetes</taxon>
        <taxon>Taphrinales</taxon>
        <taxon>Protomycetaceae</taxon>
        <taxon>Protomyces</taxon>
    </lineage>
</organism>
<dbReference type="RefSeq" id="XP_040722317.1">
    <property type="nucleotide sequence ID" value="XM_040867303.1"/>
</dbReference>
<accession>A0A1Y2EVZ9</accession>
<proteinExistence type="predicted"/>
<feature type="non-terminal residue" evidence="1">
    <location>
        <position position="146"/>
    </location>
</feature>
<comment type="caution">
    <text evidence="1">The sequence shown here is derived from an EMBL/GenBank/DDBJ whole genome shotgun (WGS) entry which is preliminary data.</text>
</comment>
<evidence type="ECO:0000313" key="2">
    <source>
        <dbReference type="Proteomes" id="UP000193685"/>
    </source>
</evidence>
<sequence>AGHGTYVEIMDEKAVLDVTTSTDRCVVHFFHKDFARCSIMHRHLEQLARKHIETRFLKVDVEQVPFLVTRLEIRVLPCVIPFVKGIGKTRILGFEGLGGDAFRTGTLELVLQRAGVLQGLRGDAALEEGKRSIMGYAEREEEYDSD</sequence>
<dbReference type="STRING" id="56484.A0A1Y2EVZ9"/>
<feature type="non-terminal residue" evidence="1">
    <location>
        <position position="1"/>
    </location>
</feature>
<dbReference type="GeneID" id="63783902"/>
<dbReference type="CDD" id="cd02989">
    <property type="entry name" value="Phd_like_TxnDC9"/>
    <property type="match status" value="1"/>
</dbReference>
<reference evidence="1 2" key="1">
    <citation type="submission" date="2016-07" db="EMBL/GenBank/DDBJ databases">
        <title>Pervasive Adenine N6-methylation of Active Genes in Fungi.</title>
        <authorList>
            <consortium name="DOE Joint Genome Institute"/>
            <person name="Mondo S.J."/>
            <person name="Dannebaum R.O."/>
            <person name="Kuo R.C."/>
            <person name="Labutti K."/>
            <person name="Haridas S."/>
            <person name="Kuo A."/>
            <person name="Salamov A."/>
            <person name="Ahrendt S.R."/>
            <person name="Lipzen A."/>
            <person name="Sullivan W."/>
            <person name="Andreopoulos W.B."/>
            <person name="Clum A."/>
            <person name="Lindquist E."/>
            <person name="Daum C."/>
            <person name="Ramamoorthy G.K."/>
            <person name="Gryganskyi A."/>
            <person name="Culley D."/>
            <person name="Magnuson J.K."/>
            <person name="James T.Y."/>
            <person name="O'Malley M.A."/>
            <person name="Stajich J.E."/>
            <person name="Spatafora J.W."/>
            <person name="Visel A."/>
            <person name="Grigoriev I.V."/>
        </authorList>
    </citation>
    <scope>NUCLEOTIDE SEQUENCE [LARGE SCALE GENOMIC DNA]</scope>
    <source>
        <strain evidence="1 2">12-1054</strain>
    </source>
</reference>
<gene>
    <name evidence="1" type="ORF">BCR37DRAFT_338577</name>
</gene>
<name>A0A1Y2EVZ9_PROLT</name>
<dbReference type="InterPro" id="IPR036249">
    <property type="entry name" value="Thioredoxin-like_sf"/>
</dbReference>
<dbReference type="PANTHER" id="PTHR21148">
    <property type="entry name" value="THIOREDOXIN DOMAIN-CONTAINING PROTEIN 9"/>
    <property type="match status" value="1"/>
</dbReference>
<evidence type="ECO:0000313" key="1">
    <source>
        <dbReference type="EMBL" id="ORY75444.1"/>
    </source>
</evidence>
<dbReference type="OrthoDB" id="10257948at2759"/>